<evidence type="ECO:0000256" key="4">
    <source>
        <dbReference type="ARBA" id="ARBA00022475"/>
    </source>
</evidence>
<dbReference type="Gene3D" id="3.40.50.300">
    <property type="entry name" value="P-loop containing nucleotide triphosphate hydrolases"/>
    <property type="match status" value="1"/>
</dbReference>
<evidence type="ECO:0000256" key="11">
    <source>
        <dbReference type="ARBA" id="ARBA00023136"/>
    </source>
</evidence>
<gene>
    <name evidence="14" type="ORF">FHS77_002498</name>
</gene>
<keyword evidence="7 14" id="KW-0067">ATP-binding</keyword>
<evidence type="ECO:0000256" key="1">
    <source>
        <dbReference type="ARBA" id="ARBA00004417"/>
    </source>
</evidence>
<protein>
    <submittedName>
        <fullName evidence="14">Oligopeptide/dipeptide ABC transporter ATP-binding protein</fullName>
    </submittedName>
</protein>
<dbReference type="Pfam" id="PF08352">
    <property type="entry name" value="oligo_HPY"/>
    <property type="match status" value="1"/>
</dbReference>
<evidence type="ECO:0000256" key="7">
    <source>
        <dbReference type="ARBA" id="ARBA00022840"/>
    </source>
</evidence>
<feature type="domain" description="ABC transporter" evidence="13">
    <location>
        <begin position="23"/>
        <end position="264"/>
    </location>
</feature>
<keyword evidence="15" id="KW-1185">Reference proteome</keyword>
<dbReference type="GO" id="GO:0015031">
    <property type="term" value="P:protein transport"/>
    <property type="evidence" value="ECO:0007669"/>
    <property type="project" value="UniProtKB-KW"/>
</dbReference>
<dbReference type="NCBIfam" id="TIGR01727">
    <property type="entry name" value="oligo_HPY"/>
    <property type="match status" value="1"/>
</dbReference>
<dbReference type="Proteomes" id="UP000555393">
    <property type="component" value="Unassembled WGS sequence"/>
</dbReference>
<evidence type="ECO:0000256" key="10">
    <source>
        <dbReference type="ARBA" id="ARBA00022967"/>
    </source>
</evidence>
<evidence type="ECO:0000256" key="9">
    <source>
        <dbReference type="ARBA" id="ARBA00022927"/>
    </source>
</evidence>
<evidence type="ECO:0000313" key="14">
    <source>
        <dbReference type="EMBL" id="MBB6261931.1"/>
    </source>
</evidence>
<dbReference type="RefSeq" id="WP_184223757.1">
    <property type="nucleotide sequence ID" value="NZ_JACIIU010000014.1"/>
</dbReference>
<dbReference type="PROSITE" id="PS00211">
    <property type="entry name" value="ABC_TRANSPORTER_1"/>
    <property type="match status" value="1"/>
</dbReference>
<dbReference type="SMART" id="SM00382">
    <property type="entry name" value="AAA"/>
    <property type="match status" value="1"/>
</dbReference>
<proteinExistence type="inferred from homology"/>
<keyword evidence="8" id="KW-0571">Peptide transport</keyword>
<evidence type="ECO:0000256" key="5">
    <source>
        <dbReference type="ARBA" id="ARBA00022519"/>
    </source>
</evidence>
<dbReference type="PROSITE" id="PS50893">
    <property type="entry name" value="ABC_TRANSPORTER_2"/>
    <property type="match status" value="1"/>
</dbReference>
<evidence type="ECO:0000259" key="13">
    <source>
        <dbReference type="PROSITE" id="PS50893"/>
    </source>
</evidence>
<dbReference type="PANTHER" id="PTHR43776">
    <property type="entry name" value="TRANSPORT ATP-BINDING PROTEIN"/>
    <property type="match status" value="1"/>
</dbReference>
<dbReference type="GO" id="GO:0005524">
    <property type="term" value="F:ATP binding"/>
    <property type="evidence" value="ECO:0007669"/>
    <property type="project" value="UniProtKB-KW"/>
</dbReference>
<dbReference type="InterPro" id="IPR003593">
    <property type="entry name" value="AAA+_ATPase"/>
</dbReference>
<keyword evidence="4" id="KW-1003">Cell membrane</keyword>
<evidence type="ECO:0000313" key="15">
    <source>
        <dbReference type="Proteomes" id="UP000555393"/>
    </source>
</evidence>
<dbReference type="InterPro" id="IPR017871">
    <property type="entry name" value="ABC_transporter-like_CS"/>
</dbReference>
<dbReference type="InterPro" id="IPR003439">
    <property type="entry name" value="ABC_transporter-like_ATP-bd"/>
</dbReference>
<dbReference type="GO" id="GO:0016887">
    <property type="term" value="F:ATP hydrolysis activity"/>
    <property type="evidence" value="ECO:0007669"/>
    <property type="project" value="InterPro"/>
</dbReference>
<evidence type="ECO:0000256" key="8">
    <source>
        <dbReference type="ARBA" id="ARBA00022856"/>
    </source>
</evidence>
<dbReference type="GO" id="GO:0055085">
    <property type="term" value="P:transmembrane transport"/>
    <property type="evidence" value="ECO:0007669"/>
    <property type="project" value="UniProtKB-ARBA"/>
</dbReference>
<keyword evidence="9" id="KW-0653">Protein transport</keyword>
<comment type="similarity">
    <text evidence="2">Belongs to the ABC transporter superfamily.</text>
</comment>
<dbReference type="GO" id="GO:0005886">
    <property type="term" value="C:plasma membrane"/>
    <property type="evidence" value="ECO:0007669"/>
    <property type="project" value="UniProtKB-SubCell"/>
</dbReference>
<keyword evidence="5" id="KW-0997">Cell inner membrane</keyword>
<keyword evidence="6" id="KW-0547">Nucleotide-binding</keyword>
<accession>A0A841M6P3</accession>
<name>A0A841M6P3_9HYPH</name>
<dbReference type="GO" id="GO:0015833">
    <property type="term" value="P:peptide transport"/>
    <property type="evidence" value="ECO:0007669"/>
    <property type="project" value="UniProtKB-KW"/>
</dbReference>
<comment type="subcellular location">
    <subcellularLocation>
        <location evidence="1">Cell inner membrane</location>
        <topology evidence="1">Peripheral membrane protein</topology>
    </subcellularLocation>
</comment>
<evidence type="ECO:0000256" key="12">
    <source>
        <dbReference type="ARBA" id="ARBA00025070"/>
    </source>
</evidence>
<comment type="function">
    <text evidence="12">Probably part of an ABC transporter complex that could be involved in peptide import. Probably responsible for energy coupling to the transport system.</text>
</comment>
<dbReference type="InterPro" id="IPR013563">
    <property type="entry name" value="Oligopep_ABC_C"/>
</dbReference>
<dbReference type="FunFam" id="3.40.50.300:FF:000016">
    <property type="entry name" value="Oligopeptide ABC transporter ATP-binding component"/>
    <property type="match status" value="1"/>
</dbReference>
<comment type="caution">
    <text evidence="14">The sequence shown here is derived from an EMBL/GenBank/DDBJ whole genome shotgun (WGS) entry which is preliminary data.</text>
</comment>
<keyword evidence="10" id="KW-1278">Translocase</keyword>
<dbReference type="InterPro" id="IPR050319">
    <property type="entry name" value="ABC_transp_ATP-bind"/>
</dbReference>
<evidence type="ECO:0000256" key="3">
    <source>
        <dbReference type="ARBA" id="ARBA00022448"/>
    </source>
</evidence>
<dbReference type="EMBL" id="JACIIU010000014">
    <property type="protein sequence ID" value="MBB6261931.1"/>
    <property type="molecule type" value="Genomic_DNA"/>
</dbReference>
<dbReference type="CDD" id="cd03257">
    <property type="entry name" value="ABC_NikE_OppD_transporters"/>
    <property type="match status" value="1"/>
</dbReference>
<dbReference type="SUPFAM" id="SSF52540">
    <property type="entry name" value="P-loop containing nucleoside triphosphate hydrolases"/>
    <property type="match status" value="1"/>
</dbReference>
<organism evidence="14 15">
    <name type="scientific">Paenochrobactrum gallinarii</name>
    <dbReference type="NCBI Taxonomy" id="643673"/>
    <lineage>
        <taxon>Bacteria</taxon>
        <taxon>Pseudomonadati</taxon>
        <taxon>Pseudomonadota</taxon>
        <taxon>Alphaproteobacteria</taxon>
        <taxon>Hyphomicrobiales</taxon>
        <taxon>Brucellaceae</taxon>
        <taxon>Paenochrobactrum</taxon>
    </lineage>
</organism>
<sequence>MTSTSAPLLTVKNLVKHYGGQPTLLDTLTKRKPVQIQALNSVSFDIRKGETLGLIGESGCGKSTLGRTILRLHEPTSGEINFQGTDITALDTTQMKAMRQHLQIVFQDPYASLNPRRTIAEIVGLSLQIHGLVKTKSEMRDKVVEIIESVGLKAAHLDRYAHQFSGGQRQRIGIARALILNPQFVVCDEPVSALDVSIQAQIIQLLNEMKKQRDLTYLFISHDISVIGYLSDRVAVMYLGEIVEMGDTESVLSNPRHPYTKSLLSAVPDIDNPERKQRIRLSGDLPSPLNPPSGCKFHTRCPFAMPVCSKIAPQSVNVAPNHQTACHLEDKNLVSAA</sequence>
<evidence type="ECO:0000256" key="6">
    <source>
        <dbReference type="ARBA" id="ARBA00022741"/>
    </source>
</evidence>
<reference evidence="14 15" key="1">
    <citation type="submission" date="2020-08" db="EMBL/GenBank/DDBJ databases">
        <title>Genomic Encyclopedia of Type Strains, Phase IV (KMG-IV): sequencing the most valuable type-strain genomes for metagenomic binning, comparative biology and taxonomic classification.</title>
        <authorList>
            <person name="Goeker M."/>
        </authorList>
    </citation>
    <scope>NUCLEOTIDE SEQUENCE [LARGE SCALE GENOMIC DNA]</scope>
    <source>
        <strain evidence="14 15">DSM 22336</strain>
    </source>
</reference>
<dbReference type="Pfam" id="PF00005">
    <property type="entry name" value="ABC_tran"/>
    <property type="match status" value="1"/>
</dbReference>
<dbReference type="AlphaFoldDB" id="A0A841M6P3"/>
<keyword evidence="3" id="KW-0813">Transport</keyword>
<evidence type="ECO:0000256" key="2">
    <source>
        <dbReference type="ARBA" id="ARBA00005417"/>
    </source>
</evidence>
<dbReference type="InterPro" id="IPR027417">
    <property type="entry name" value="P-loop_NTPase"/>
</dbReference>
<dbReference type="PANTHER" id="PTHR43776:SF7">
    <property type="entry name" value="D,D-DIPEPTIDE TRANSPORT ATP-BINDING PROTEIN DDPF-RELATED"/>
    <property type="match status" value="1"/>
</dbReference>
<keyword evidence="11" id="KW-0472">Membrane</keyword>